<evidence type="ECO:0000313" key="2">
    <source>
        <dbReference type="Proteomes" id="UP000183585"/>
    </source>
</evidence>
<dbReference type="AlphaFoldDB" id="A0A1C4WZ32"/>
<dbReference type="EMBL" id="FMCT01000004">
    <property type="protein sequence ID" value="SCF01465.1"/>
    <property type="molecule type" value="Genomic_DNA"/>
</dbReference>
<proteinExistence type="predicted"/>
<sequence length="221" mass="25593">MGDGPTWSILIPTISERHDLFCRLLGVLLPQLDAHGGRVRVVGWWNNGVPSLPEIRQALVRDAGTDYVSFVDDDDLVVDDYVATVVEALASRPDHVGFRVAYHVDGVLQEEVDHSLRHRRWRRDRIRGLVRDFTHLDPVRRELALRGDFTRARRGHPEDRMWVGQVRRHLRSEVYVGRVLYHYLYSPAGSAWQRAGRLQATRPRPVVDHPYFAWHPECDRG</sequence>
<dbReference type="InterPro" id="IPR029044">
    <property type="entry name" value="Nucleotide-diphossugar_trans"/>
</dbReference>
<organism evidence="1 2">
    <name type="scientific">Micromonospora carbonacea</name>
    <dbReference type="NCBI Taxonomy" id="47853"/>
    <lineage>
        <taxon>Bacteria</taxon>
        <taxon>Bacillati</taxon>
        <taxon>Actinomycetota</taxon>
        <taxon>Actinomycetes</taxon>
        <taxon>Micromonosporales</taxon>
        <taxon>Micromonosporaceae</taxon>
        <taxon>Micromonospora</taxon>
    </lineage>
</organism>
<gene>
    <name evidence="1" type="ORF">GA0070563_104123</name>
</gene>
<dbReference type="GO" id="GO:0016740">
    <property type="term" value="F:transferase activity"/>
    <property type="evidence" value="ECO:0007669"/>
    <property type="project" value="UniProtKB-KW"/>
</dbReference>
<dbReference type="Proteomes" id="UP000183585">
    <property type="component" value="Unassembled WGS sequence"/>
</dbReference>
<protein>
    <submittedName>
        <fullName evidence="1">Glycosyl transferase family 2</fullName>
    </submittedName>
</protein>
<keyword evidence="2" id="KW-1185">Reference proteome</keyword>
<keyword evidence="1" id="KW-0808">Transferase</keyword>
<dbReference type="Gene3D" id="3.90.550.10">
    <property type="entry name" value="Spore Coat Polysaccharide Biosynthesis Protein SpsA, Chain A"/>
    <property type="match status" value="1"/>
</dbReference>
<dbReference type="RefSeq" id="WP_074474184.1">
    <property type="nucleotide sequence ID" value="NZ_FMCT01000004.1"/>
</dbReference>
<accession>A0A1C4WZ32</accession>
<name>A0A1C4WZ32_9ACTN</name>
<dbReference type="SUPFAM" id="SSF53448">
    <property type="entry name" value="Nucleotide-diphospho-sugar transferases"/>
    <property type="match status" value="1"/>
</dbReference>
<reference evidence="2" key="1">
    <citation type="submission" date="2016-06" db="EMBL/GenBank/DDBJ databases">
        <authorList>
            <person name="Varghese N."/>
            <person name="Submissions Spin"/>
        </authorList>
    </citation>
    <scope>NUCLEOTIDE SEQUENCE [LARGE SCALE GENOMIC DNA]</scope>
    <source>
        <strain evidence="2">DSM 43168</strain>
    </source>
</reference>
<evidence type="ECO:0000313" key="1">
    <source>
        <dbReference type="EMBL" id="SCF01465.1"/>
    </source>
</evidence>